<proteinExistence type="predicted"/>
<dbReference type="PANTHER" id="PTHR33526">
    <property type="entry name" value="OS07G0123800 PROTEIN"/>
    <property type="match status" value="1"/>
</dbReference>
<dbReference type="PANTHER" id="PTHR33526:SF4">
    <property type="entry name" value="OS07G0123800 PROTEIN"/>
    <property type="match status" value="1"/>
</dbReference>
<organism evidence="2">
    <name type="scientific">Cucumis melo</name>
    <name type="common">Muskmelon</name>
    <dbReference type="NCBI Taxonomy" id="3656"/>
    <lineage>
        <taxon>Eukaryota</taxon>
        <taxon>Viridiplantae</taxon>
        <taxon>Streptophyta</taxon>
        <taxon>Embryophyta</taxon>
        <taxon>Tracheophyta</taxon>
        <taxon>Spermatophyta</taxon>
        <taxon>Magnoliopsida</taxon>
        <taxon>eudicotyledons</taxon>
        <taxon>Gunneridae</taxon>
        <taxon>Pentapetalae</taxon>
        <taxon>rosids</taxon>
        <taxon>fabids</taxon>
        <taxon>Cucurbitales</taxon>
        <taxon>Cucurbitaceae</taxon>
        <taxon>Benincaseae</taxon>
        <taxon>Cucumis</taxon>
    </lineage>
</organism>
<evidence type="ECO:0000313" key="2">
    <source>
        <dbReference type="EnsemblPlants" id="MELO3C007649.2.1"/>
    </source>
</evidence>
<protein>
    <submittedName>
        <fullName evidence="2">Uncharacterized protein</fullName>
    </submittedName>
</protein>
<reference evidence="2" key="1">
    <citation type="submission" date="2023-03" db="UniProtKB">
        <authorList>
            <consortium name="EnsemblPlants"/>
        </authorList>
    </citation>
    <scope>IDENTIFICATION</scope>
</reference>
<feature type="compositionally biased region" description="Basic and acidic residues" evidence="1">
    <location>
        <begin position="131"/>
        <end position="141"/>
    </location>
</feature>
<accession>A0A9I9CS85</accession>
<evidence type="ECO:0000256" key="1">
    <source>
        <dbReference type="SAM" id="MobiDB-lite"/>
    </source>
</evidence>
<sequence>TSSEFPLPADFQISDIHGGAYVANKKKKVSNQMENIKNVVDEKKKMNKGSKLSQLARASSRLLSKVRDFYVRSLTDCSNHLDYGMALSGPGGQVPTNLPRSYSVGSSAASSHGGDDYSELLRAASVRSLSKKVEPDLEGRKSPKNVPRSQSVGIGRIDEDKTYEFEDEFKASNLNNLYPRSKSYAVPTHRRSSRRAVY</sequence>
<name>A0A9I9CS85_CUCME</name>
<dbReference type="Gramene" id="MELO3C007649.2.1">
    <property type="protein sequence ID" value="MELO3C007649.2.1"/>
    <property type="gene ID" value="MELO3C007649.2"/>
</dbReference>
<feature type="region of interest" description="Disordered" evidence="1">
    <location>
        <begin position="131"/>
        <end position="157"/>
    </location>
</feature>
<dbReference type="EnsemblPlants" id="MELO3C007649.2.1">
    <property type="protein sequence ID" value="MELO3C007649.2.1"/>
    <property type="gene ID" value="MELO3C007649.2"/>
</dbReference>
<dbReference type="AlphaFoldDB" id="A0A9I9CS85"/>